<keyword evidence="1" id="KW-0472">Membrane</keyword>
<evidence type="ECO:0000313" key="4">
    <source>
        <dbReference type="Proteomes" id="UP001596494"/>
    </source>
</evidence>
<dbReference type="PIRSF" id="PIRSF026631">
    <property type="entry name" value="UCP026631"/>
    <property type="match status" value="1"/>
</dbReference>
<feature type="domain" description="YdbS-like PH" evidence="2">
    <location>
        <begin position="247"/>
        <end position="329"/>
    </location>
</feature>
<reference evidence="4" key="1">
    <citation type="journal article" date="2019" name="Int. J. Syst. Evol. Microbiol.">
        <title>The Global Catalogue of Microorganisms (GCM) 10K type strain sequencing project: providing services to taxonomists for standard genome sequencing and annotation.</title>
        <authorList>
            <consortium name="The Broad Institute Genomics Platform"/>
            <consortium name="The Broad Institute Genome Sequencing Center for Infectious Disease"/>
            <person name="Wu L."/>
            <person name="Ma J."/>
        </authorList>
    </citation>
    <scope>NUCLEOTIDE SEQUENCE [LARGE SCALE GENOMIC DNA]</scope>
    <source>
        <strain evidence="4">CCUG 73951</strain>
    </source>
</reference>
<dbReference type="Pfam" id="PF03703">
    <property type="entry name" value="bPH_2"/>
    <property type="match status" value="3"/>
</dbReference>
<organism evidence="3 4">
    <name type="scientific">Halobacillus campisalis</name>
    <dbReference type="NCBI Taxonomy" id="435909"/>
    <lineage>
        <taxon>Bacteria</taxon>
        <taxon>Bacillati</taxon>
        <taxon>Bacillota</taxon>
        <taxon>Bacilli</taxon>
        <taxon>Bacillales</taxon>
        <taxon>Bacillaceae</taxon>
        <taxon>Halobacillus</taxon>
    </lineage>
</organism>
<feature type="transmembrane region" description="Helical" evidence="1">
    <location>
        <begin position="45"/>
        <end position="66"/>
    </location>
</feature>
<dbReference type="PANTHER" id="PTHR34473:SF2">
    <property type="entry name" value="UPF0699 TRANSMEMBRANE PROTEIN YDBT"/>
    <property type="match status" value="1"/>
</dbReference>
<feature type="transmembrane region" description="Helical" evidence="1">
    <location>
        <begin position="176"/>
        <end position="197"/>
    </location>
</feature>
<dbReference type="EMBL" id="JBHTBY010000003">
    <property type="protein sequence ID" value="MFC7320093.1"/>
    <property type="molecule type" value="Genomic_DNA"/>
</dbReference>
<dbReference type="Proteomes" id="UP001596494">
    <property type="component" value="Unassembled WGS sequence"/>
</dbReference>
<evidence type="ECO:0000256" key="1">
    <source>
        <dbReference type="SAM" id="Phobius"/>
    </source>
</evidence>
<sequence>MFEPKRLHPISALINFIKGLKDAILPLIAVLFLNNNQQDGWLGSIPLLISGSLLLIILTAGIIKWLRFSYWIEEGELRIEHGLFVKKKRYIPIDRIQSLDFSEGIFHRPFQLVKVKVETAGSSDALEAEAELTAIHKKEADQIQLVIDERKKEKFSENEYEEVDRKLVYQMELKDIIIMALTSGGAGVVISGVLVFLSQGMEFLPVDAIYDEVISWLQVGLLVFAAAIVFVLFIAYGISVILTIFRYSNFSVYIDNGDIVMTRGLLEKKQVTIPLNRIQGVRVDENPIRQPLGYATVTIISAGGSVNDSDQTLTILPLIKRNQITDVLRRIIDDYELDLPANRVPKRSLFRYILRFIWLPAIIAGVVSYYLFPFGLLAWILVPAASLFGYLSFKDAGWNINDNQLTLIRRILVKQTYVMKKRRIQAVTKDQTIFQKRARLASIEATLKSGAGGASARLWYLEEKDTDIVMSWYRYNDSYNNGSLD</sequence>
<dbReference type="RefSeq" id="WP_289216749.1">
    <property type="nucleotide sequence ID" value="NZ_JAPVRC010000008.1"/>
</dbReference>
<comment type="caution">
    <text evidence="3">The sequence shown here is derived from an EMBL/GenBank/DDBJ whole genome shotgun (WGS) entry which is preliminary data.</text>
</comment>
<keyword evidence="1" id="KW-0812">Transmembrane</keyword>
<dbReference type="PANTHER" id="PTHR34473">
    <property type="entry name" value="UPF0699 TRANSMEMBRANE PROTEIN YDBS"/>
    <property type="match status" value="1"/>
</dbReference>
<name>A0ABW2K1N2_9BACI</name>
<keyword evidence="1" id="KW-1133">Transmembrane helix</keyword>
<feature type="transmembrane region" description="Helical" evidence="1">
    <location>
        <begin position="376"/>
        <end position="393"/>
    </location>
</feature>
<evidence type="ECO:0000259" key="2">
    <source>
        <dbReference type="Pfam" id="PF03703"/>
    </source>
</evidence>
<accession>A0ABW2K1N2</accession>
<keyword evidence="4" id="KW-1185">Reference proteome</keyword>
<feature type="transmembrane region" description="Helical" evidence="1">
    <location>
        <begin position="352"/>
        <end position="370"/>
    </location>
</feature>
<protein>
    <submittedName>
        <fullName evidence="3">PH domain-containing protein</fullName>
    </submittedName>
</protein>
<dbReference type="InterPro" id="IPR014529">
    <property type="entry name" value="UCP026631"/>
</dbReference>
<evidence type="ECO:0000313" key="3">
    <source>
        <dbReference type="EMBL" id="MFC7320093.1"/>
    </source>
</evidence>
<feature type="transmembrane region" description="Helical" evidence="1">
    <location>
        <begin position="217"/>
        <end position="245"/>
    </location>
</feature>
<proteinExistence type="predicted"/>
<gene>
    <name evidence="3" type="ORF">ACFQMN_04325</name>
</gene>
<dbReference type="InterPro" id="IPR005182">
    <property type="entry name" value="YdbS-like_PH"/>
</dbReference>
<feature type="domain" description="YdbS-like PH" evidence="2">
    <location>
        <begin position="395"/>
        <end position="465"/>
    </location>
</feature>
<feature type="domain" description="YdbS-like PH" evidence="2">
    <location>
        <begin position="65"/>
        <end position="144"/>
    </location>
</feature>